<feature type="transmembrane region" description="Helical" evidence="1">
    <location>
        <begin position="7"/>
        <end position="35"/>
    </location>
</feature>
<evidence type="ECO:0000259" key="2">
    <source>
        <dbReference type="Pfam" id="PF09851"/>
    </source>
</evidence>
<keyword evidence="5" id="KW-1185">Reference proteome</keyword>
<gene>
    <name evidence="3" type="ORF">GCM10009017_22190</name>
    <name evidence="4" type="ORF">J2752_002289</name>
</gene>
<keyword evidence="1" id="KW-0472">Membrane</keyword>
<evidence type="ECO:0000256" key="1">
    <source>
        <dbReference type="SAM" id="Phobius"/>
    </source>
</evidence>
<name>A0A830G211_9EURY</name>
<dbReference type="Proteomes" id="UP000614609">
    <property type="component" value="Unassembled WGS sequence"/>
</dbReference>
<dbReference type="Pfam" id="PF09851">
    <property type="entry name" value="SHOCT"/>
    <property type="match status" value="1"/>
</dbReference>
<dbReference type="EMBL" id="JAGGKO010000004">
    <property type="protein sequence ID" value="MBP1955366.1"/>
    <property type="molecule type" value="Genomic_DNA"/>
</dbReference>
<feature type="domain" description="SHOCT" evidence="2">
    <location>
        <begin position="90"/>
        <end position="116"/>
    </location>
</feature>
<evidence type="ECO:0000313" key="5">
    <source>
        <dbReference type="Proteomes" id="UP000614609"/>
    </source>
</evidence>
<dbReference type="OrthoDB" id="53394at2157"/>
<keyword evidence="1" id="KW-1133">Transmembrane helix</keyword>
<feature type="transmembrane region" description="Helical" evidence="1">
    <location>
        <begin position="55"/>
        <end position="74"/>
    </location>
</feature>
<reference evidence="3" key="2">
    <citation type="submission" date="2020-09" db="EMBL/GenBank/DDBJ databases">
        <authorList>
            <person name="Sun Q."/>
            <person name="Ohkuma M."/>
        </authorList>
    </citation>
    <scope>NUCLEOTIDE SEQUENCE</scope>
    <source>
        <strain evidence="3">JCM 16108</strain>
    </source>
</reference>
<sequence length="121" mass="12655">MEDWLKAVVGIGVVLLALPLLGALFVTPFAMGGAYGGMHGGGMYGGMYGGGTGGWLLGLLVPLALLLGLGYVAYRVLGVADEGEDGSEDAALTELRAAYARGDLTTEEYEERRDRLGESRE</sequence>
<reference evidence="4" key="3">
    <citation type="submission" date="2021-03" db="EMBL/GenBank/DDBJ databases">
        <title>Genomic Encyclopedia of Type Strains, Phase IV (KMG-IV): sequencing the most valuable type-strain genomes for metagenomic binning, comparative biology and taxonomic classification.</title>
        <authorList>
            <person name="Goeker M."/>
        </authorList>
    </citation>
    <scope>NUCLEOTIDE SEQUENCE</scope>
    <source>
        <strain evidence="4">DSM 22443</strain>
    </source>
</reference>
<dbReference type="EMBL" id="BMOO01000005">
    <property type="protein sequence ID" value="GGM71824.1"/>
    <property type="molecule type" value="Genomic_DNA"/>
</dbReference>
<reference evidence="3" key="1">
    <citation type="journal article" date="2014" name="Int. J. Syst. Evol. Microbiol.">
        <title>Complete genome sequence of Corynebacterium casei LMG S-19264T (=DSM 44701T), isolated from a smear-ripened cheese.</title>
        <authorList>
            <consortium name="US DOE Joint Genome Institute (JGI-PGF)"/>
            <person name="Walter F."/>
            <person name="Albersmeier A."/>
            <person name="Kalinowski J."/>
            <person name="Ruckert C."/>
        </authorList>
    </citation>
    <scope>NUCLEOTIDE SEQUENCE</scope>
    <source>
        <strain evidence="3">JCM 16108</strain>
    </source>
</reference>
<dbReference type="RefSeq" id="WP_188872682.1">
    <property type="nucleotide sequence ID" value="NZ_BMOO01000005.1"/>
</dbReference>
<dbReference type="InterPro" id="IPR018649">
    <property type="entry name" value="SHOCT"/>
</dbReference>
<protein>
    <submittedName>
        <fullName evidence="4">Putative membrane protein</fullName>
    </submittedName>
</protein>
<comment type="caution">
    <text evidence="3">The sequence shown here is derived from an EMBL/GenBank/DDBJ whole genome shotgun (WGS) entry which is preliminary data.</text>
</comment>
<organism evidence="3 5">
    <name type="scientific">Halarchaeum rubridurum</name>
    <dbReference type="NCBI Taxonomy" id="489911"/>
    <lineage>
        <taxon>Archaea</taxon>
        <taxon>Methanobacteriati</taxon>
        <taxon>Methanobacteriota</taxon>
        <taxon>Stenosarchaea group</taxon>
        <taxon>Halobacteria</taxon>
        <taxon>Halobacteriales</taxon>
        <taxon>Halobacteriaceae</taxon>
    </lineage>
</organism>
<accession>A0A830G211</accession>
<evidence type="ECO:0000313" key="3">
    <source>
        <dbReference type="EMBL" id="GGM71824.1"/>
    </source>
</evidence>
<proteinExistence type="predicted"/>
<dbReference type="AlphaFoldDB" id="A0A830G211"/>
<dbReference type="Proteomes" id="UP000765891">
    <property type="component" value="Unassembled WGS sequence"/>
</dbReference>
<keyword evidence="1" id="KW-0812">Transmembrane</keyword>
<evidence type="ECO:0000313" key="4">
    <source>
        <dbReference type="EMBL" id="MBP1955366.1"/>
    </source>
</evidence>